<keyword evidence="7" id="KW-0675">Receptor</keyword>
<keyword evidence="8" id="KW-0807">Transducer</keyword>
<dbReference type="Proteomes" id="UP000504631">
    <property type="component" value="Unplaced"/>
</dbReference>
<keyword evidence="5 9" id="KW-1133">Transmembrane helix</keyword>
<dbReference type="PANTHER" id="PTHR21137">
    <property type="entry name" value="ODORANT RECEPTOR"/>
    <property type="match status" value="1"/>
</dbReference>
<feature type="transmembrane region" description="Helical" evidence="9">
    <location>
        <begin position="30"/>
        <end position="49"/>
    </location>
</feature>
<dbReference type="GO" id="GO:0004984">
    <property type="term" value="F:olfactory receptor activity"/>
    <property type="evidence" value="ECO:0007669"/>
    <property type="project" value="InterPro"/>
</dbReference>
<dbReference type="RefSeq" id="XP_033351089.1">
    <property type="nucleotide sequence ID" value="XM_033495198.1"/>
</dbReference>
<evidence type="ECO:0000256" key="5">
    <source>
        <dbReference type="ARBA" id="ARBA00022989"/>
    </source>
</evidence>
<feature type="transmembrane region" description="Helical" evidence="9">
    <location>
        <begin position="354"/>
        <end position="372"/>
    </location>
</feature>
<dbReference type="GO" id="GO:0005886">
    <property type="term" value="C:plasma membrane"/>
    <property type="evidence" value="ECO:0007669"/>
    <property type="project" value="UniProtKB-SubCell"/>
</dbReference>
<feature type="transmembrane region" description="Helical" evidence="9">
    <location>
        <begin position="414"/>
        <end position="432"/>
    </location>
</feature>
<dbReference type="InterPro" id="IPR004117">
    <property type="entry name" value="7tm6_olfct_rcpt"/>
</dbReference>
<feature type="transmembrane region" description="Helical" evidence="9">
    <location>
        <begin position="69"/>
        <end position="88"/>
    </location>
</feature>
<feature type="transmembrane region" description="Helical" evidence="9">
    <location>
        <begin position="124"/>
        <end position="146"/>
    </location>
</feature>
<feature type="transmembrane region" description="Helical" evidence="9">
    <location>
        <begin position="321"/>
        <end position="342"/>
    </location>
</feature>
<gene>
    <name evidence="11" type="primary">LOC117234211</name>
</gene>
<accession>A0A6J3KGM1</accession>
<dbReference type="KEGG" id="bvk:117234211"/>
<protein>
    <submittedName>
        <fullName evidence="11">Uncharacterized protein LOC117234211</fullName>
    </submittedName>
</protein>
<feature type="transmembrane region" description="Helical" evidence="9">
    <location>
        <begin position="464"/>
        <end position="486"/>
    </location>
</feature>
<evidence type="ECO:0000256" key="7">
    <source>
        <dbReference type="ARBA" id="ARBA00023170"/>
    </source>
</evidence>
<keyword evidence="2" id="KW-0716">Sensory transduction</keyword>
<feature type="transmembrane region" description="Helical" evidence="9">
    <location>
        <begin position="184"/>
        <end position="209"/>
    </location>
</feature>
<name>A0A6J3KGM1_9HYME</name>
<dbReference type="GeneID" id="117234211"/>
<sequence length="671" mass="77470">MDFAMGWNRFNLTLLGVWPEPRKVSRGSRLLSSIIFWFTTIVTFTFICAPQTANLVLKSTNFNEIIENLSINIPIAFALIKQIVLRYYKKALTLLLSQMFDDWTEPIANQDRQTMLKNAQISRMISIVCSTLTYLMLFAFISLQMWSNMQSASETDLGGLLHPATFPYNTSKSPNFELTWLGQFIGTMLAGISYSCFDTFLAVPVLHLCGQLTVLRMALEDLANATKKDNNYARFHERLGFIVNRHNLLSRLVQTIYYGSCCDSYSPITMLLSEVIAQTFEESFDGNIDLNYVYGWNYHMLKFMGIWPEERKWNRPSSYHILLPFIMMVCFACAPQTINLLLIAGNSNLVIENLSTNITTTISLMKAMAVWIKGKPLKFLVKCMANDWNTTTDKAERETMVNIRRITRKTTIRSTLMANIVLLAFVPARLFSMRYSDNMLFYRGYFPYNITISPNYELTMIGQFMATFYAATTYTAVDTFVVLLIFHVCGQLSNLRDDLRKIHSYDKKDLEMKLQKIIQKHEYISRFANKIENSFNMMLLLQMLSCTIQICSQSYQVIMSFGEQEMEYMILQLSFLLIYVVYVMLHLFLYCYMGEKLTSESTEIADTVYNAEWYNLPPKNARWLIIIMCRARASPLKITAGKFCSFTLVLFSQVLKTSMGYVSVLHAMKNK</sequence>
<evidence type="ECO:0000256" key="6">
    <source>
        <dbReference type="ARBA" id="ARBA00023136"/>
    </source>
</evidence>
<comment type="subcellular location">
    <subcellularLocation>
        <location evidence="1">Membrane</location>
        <topology evidence="1">Multi-pass membrane protein</topology>
    </subcellularLocation>
</comment>
<organism evidence="10 11">
    <name type="scientific">Bombus vosnesenskii</name>
    <dbReference type="NCBI Taxonomy" id="207650"/>
    <lineage>
        <taxon>Eukaryota</taxon>
        <taxon>Metazoa</taxon>
        <taxon>Ecdysozoa</taxon>
        <taxon>Arthropoda</taxon>
        <taxon>Hexapoda</taxon>
        <taxon>Insecta</taxon>
        <taxon>Pterygota</taxon>
        <taxon>Neoptera</taxon>
        <taxon>Endopterygota</taxon>
        <taxon>Hymenoptera</taxon>
        <taxon>Apocrita</taxon>
        <taxon>Aculeata</taxon>
        <taxon>Apoidea</taxon>
        <taxon>Anthophila</taxon>
        <taxon>Apidae</taxon>
        <taxon>Bombus</taxon>
        <taxon>Pyrobombus</taxon>
    </lineage>
</organism>
<evidence type="ECO:0000256" key="9">
    <source>
        <dbReference type="SAM" id="Phobius"/>
    </source>
</evidence>
<reference evidence="11" key="1">
    <citation type="submission" date="2025-08" db="UniProtKB">
        <authorList>
            <consortium name="RefSeq"/>
        </authorList>
    </citation>
    <scope>IDENTIFICATION</scope>
    <source>
        <tissue evidence="11">Muscle</tissue>
    </source>
</reference>
<evidence type="ECO:0000313" key="10">
    <source>
        <dbReference type="Proteomes" id="UP000504631"/>
    </source>
</evidence>
<dbReference type="GO" id="GO:0005549">
    <property type="term" value="F:odorant binding"/>
    <property type="evidence" value="ECO:0007669"/>
    <property type="project" value="InterPro"/>
</dbReference>
<evidence type="ECO:0000313" key="11">
    <source>
        <dbReference type="RefSeq" id="XP_033351089.1"/>
    </source>
</evidence>
<dbReference type="GO" id="GO:0007165">
    <property type="term" value="P:signal transduction"/>
    <property type="evidence" value="ECO:0007669"/>
    <property type="project" value="UniProtKB-KW"/>
</dbReference>
<dbReference type="Pfam" id="PF02949">
    <property type="entry name" value="7tm_6"/>
    <property type="match status" value="2"/>
</dbReference>
<keyword evidence="3 9" id="KW-0812">Transmembrane</keyword>
<dbReference type="AlphaFoldDB" id="A0A6J3KGM1"/>
<proteinExistence type="predicted"/>
<feature type="transmembrane region" description="Helical" evidence="9">
    <location>
        <begin position="570"/>
        <end position="592"/>
    </location>
</feature>
<evidence type="ECO:0000256" key="4">
    <source>
        <dbReference type="ARBA" id="ARBA00022725"/>
    </source>
</evidence>
<evidence type="ECO:0000256" key="3">
    <source>
        <dbReference type="ARBA" id="ARBA00022692"/>
    </source>
</evidence>
<keyword evidence="4" id="KW-0552">Olfaction</keyword>
<keyword evidence="6 9" id="KW-0472">Membrane</keyword>
<keyword evidence="10" id="KW-1185">Reference proteome</keyword>
<evidence type="ECO:0000256" key="1">
    <source>
        <dbReference type="ARBA" id="ARBA00004141"/>
    </source>
</evidence>
<dbReference type="PANTHER" id="PTHR21137:SF42">
    <property type="entry name" value="ODORANT RECEPTOR 83A"/>
    <property type="match status" value="1"/>
</dbReference>
<evidence type="ECO:0000256" key="8">
    <source>
        <dbReference type="ARBA" id="ARBA00023224"/>
    </source>
</evidence>
<feature type="transmembrane region" description="Helical" evidence="9">
    <location>
        <begin position="535"/>
        <end position="558"/>
    </location>
</feature>
<evidence type="ECO:0000256" key="2">
    <source>
        <dbReference type="ARBA" id="ARBA00022606"/>
    </source>
</evidence>